<dbReference type="AlphaFoldDB" id="A0AAW5RBY7"/>
<name>A0AAW5RBY7_ACIJU</name>
<dbReference type="EMBL" id="JAHPRE010000055">
    <property type="protein sequence ID" value="MCU4397796.1"/>
    <property type="molecule type" value="Genomic_DNA"/>
</dbReference>
<gene>
    <name evidence="1" type="ORF">KTH64_12715</name>
</gene>
<proteinExistence type="predicted"/>
<protein>
    <submittedName>
        <fullName evidence="1">Uncharacterized protein</fullName>
    </submittedName>
</protein>
<dbReference type="RefSeq" id="WP_262579247.1">
    <property type="nucleotide sequence ID" value="NZ_JAHPRE010000055.1"/>
</dbReference>
<organism evidence="1 2">
    <name type="scientific">Acinetobacter junii</name>
    <dbReference type="NCBI Taxonomy" id="40215"/>
    <lineage>
        <taxon>Bacteria</taxon>
        <taxon>Pseudomonadati</taxon>
        <taxon>Pseudomonadota</taxon>
        <taxon>Gammaproteobacteria</taxon>
        <taxon>Moraxellales</taxon>
        <taxon>Moraxellaceae</taxon>
        <taxon>Acinetobacter</taxon>
    </lineage>
</organism>
<evidence type="ECO:0000313" key="1">
    <source>
        <dbReference type="EMBL" id="MCU4397796.1"/>
    </source>
</evidence>
<dbReference type="Proteomes" id="UP001208534">
    <property type="component" value="Unassembled WGS sequence"/>
</dbReference>
<sequence>MVDKTEISNPIEIKDCSIERVAFDLMLLISNEETYYGKAKSKEANPREYYLKLYNQCHKTVYNRNQDIDKLLQD</sequence>
<comment type="caution">
    <text evidence="1">The sequence shown here is derived from an EMBL/GenBank/DDBJ whole genome shotgun (WGS) entry which is preliminary data.</text>
</comment>
<reference evidence="1" key="1">
    <citation type="submission" date="2021-06" db="EMBL/GenBank/DDBJ databases">
        <title>Propagation of a rapidly emergent carbapenem-resistant Acinetobacter baumannii lineage by various extra-hospital transmission networks.</title>
        <authorList>
            <person name="Calix J."/>
        </authorList>
    </citation>
    <scope>NUCLEOTIDE SEQUENCE</scope>
    <source>
        <strain evidence="1">WU_MDCI_Aw63</strain>
    </source>
</reference>
<evidence type="ECO:0000313" key="2">
    <source>
        <dbReference type="Proteomes" id="UP001208534"/>
    </source>
</evidence>
<accession>A0AAW5RBY7</accession>